<organism evidence="2 3">
    <name type="scientific">Diabrotica virgifera virgifera</name>
    <name type="common">western corn rootworm</name>
    <dbReference type="NCBI Taxonomy" id="50390"/>
    <lineage>
        <taxon>Eukaryota</taxon>
        <taxon>Metazoa</taxon>
        <taxon>Ecdysozoa</taxon>
        <taxon>Arthropoda</taxon>
        <taxon>Hexapoda</taxon>
        <taxon>Insecta</taxon>
        <taxon>Pterygota</taxon>
        <taxon>Neoptera</taxon>
        <taxon>Endopterygota</taxon>
        <taxon>Coleoptera</taxon>
        <taxon>Polyphaga</taxon>
        <taxon>Cucujiformia</taxon>
        <taxon>Chrysomeloidea</taxon>
        <taxon>Chrysomelidae</taxon>
        <taxon>Galerucinae</taxon>
        <taxon>Diabroticina</taxon>
        <taxon>Diabroticites</taxon>
        <taxon>Diabrotica</taxon>
    </lineage>
</organism>
<evidence type="ECO:0000313" key="3">
    <source>
        <dbReference type="Proteomes" id="UP001652700"/>
    </source>
</evidence>
<evidence type="ECO:0000313" key="2">
    <source>
        <dbReference type="EnsemblMetazoa" id="XP_050505917.1"/>
    </source>
</evidence>
<proteinExistence type="predicted"/>
<dbReference type="EnsemblMetazoa" id="XM_050649960.1">
    <property type="protein sequence ID" value="XP_050505917.1"/>
    <property type="gene ID" value="LOC114344552"/>
</dbReference>
<keyword evidence="3" id="KW-1185">Reference proteome</keyword>
<sequence>MSAEQSHQTTMIQLGGTTVGMTLQRTSEVHVTTVTTTQIVNNQTGANMNSTVVLTSQHASEVLSKVENVHLPGHSSMLVMSQPPKQGGEKDYFLVSNHGDVKLDAEVIHMEMMVHLGPSHLVTILPGQSHTFDLSGVHFRNALLKVTNHEEGQAVFSAEGGNVLKDFEQNVQKLDNEVQVLQKVENFHLAGHSSVLVMTQPPKQGAGETKDQFQVTNNGTVKIEAEVTHVERMVHLGPRHLVTLLPGQSHTFDLSGVHFNMAVLEVRNHEDGEAVFSAEGGNVVQNMEGIVQKIPSTEQVPQRVENVRLAGRSSMIVMRQPPKQQSEEGRQDHFMVSNTGNVKIDAEVIHVERMVHLGPSHIVTVLPGQTTTLDLTGVHFRNCLLKVTNHQEGEALFSAQGGTVLKDFENTVQKLENEVQVVQKVENFHLAAHSSVLVMTQPPKLGSAERKDHFQVTNNGNVKIDAEVIHVEKMVHPGPRHLVTVLPGESHTFDLSGSHYNMTVLQVTNHEDGEAVFSAEGGNVIPDMEQTIQEELPEHVEHKVDNVHLAGHSSMLVMSQPINEGEEGRQDHFLVSNKGNVKIDAEVIHVERMVHLGPSHLVTILPGQSHTFDLTGVHFRRALLKVINHEEGEAVFSAQGGNVLKDFEKTVQKLDHDVQAAQKVENFHLPAHSSVLVMSQLPKQGTEERRDHFQVTNNGNVTIDAEVTHVERILHLGPRHLVTLLPGQSHTFDLSGTHFNMAVLKVRNHEDGEAVFSAEGGNVLEDMEKNIQKLPPSEQVRHKVENVRLPGRSSMLVMRQPTRNGEEQRHDQFFVTNKGNVKIDAEVTHIERMVHLGPSHLVTILPGQSHTFDLSDLHYRNTLLKVINHEEGEAVFSAEGGDVLKAFETTVQKLENEVKVPQKVENFHLPGHSSMLVMTSMPCPTIKERHFQVTNNGNVKIDAEVTHAERMVHLGPRHLVTLLPGQSHTFDLSDVHFKMAILKMYNNEDGEAVFSAEGGKVLPEMEKSVQKVVPSEQVQQKVENVHLAGHSSMLVMSQPPKQGEEERKDHFLVSNKGTVKIDAEVIHVVRMVHLGPSHRVTILPGESHTFDLSDAHFHNALLKVTNNEQGQAVFSAEGGNVLEDFEQTVQKFEYEVQVMQKVENLHLAGHSSMLVMTSSKQEGAQERHFKVTNNGNVKIDAEVTHAERMAHLGPRHLVTLLPGQSHTFDLSETHFKMAILEVRNHEDGEAVFSAEGGNVVHQMEESVKPEEVPNEHVEHKVENFHLAGHSSVMVMTQPPKQQGEEERKDQFMVSNNGNVKIDAEVIHIERMIHLGPSHQKTLLPGESHTFDLSGAHFRLAVLKITNHEDGEAVFSAEGGNVLNGFENNVQKVEHETEVVHKVENFHLPADSSVLVMTQPPKQGNAERKDYFLVSNNGKVKIEAEVTHVQRILHLEPRHVVTLLPGQGHTFDLSGIHFNMAVLKVRNYEDAEAVFSAEGGNVLPNLEKNVQKLEHVEHKVQNVRLPAHSAVLVLAQPEKENDDHRKDYFRVSNNGNVKIDAEVVQNDLQPPHTKSLLPGESHTFDLSGNQFHLAHLKVSNLEDEEAAFSAEGGNVLHDFLNNIQKVVSEKPQHKLDHFLLPPRRTVLALSQTGVQGEENNKYTITNHGPADLFAEVVHMNHIYDAPHWYVVRPEETTEIPINEHLQRNILRLTNNSYKDEVVVSAEGGHVLQGIEQNIEQLSMTDSTGTVLTKVENFSLPPRTHIVALSQNVEGSNEHPGRFTVTNHGKAPFDIELKRTSPVQTLDLHLRTVQPNATEYFELTAQFQNTVLEVINTSHTETAVFTAEGGDVMHDLQDEIKKLDVQEQSTLDKIIDSLANLRLNARSRVLALVYDPKDITSAGEKGFTITNHGQYDIEAEVVYTDRDDRDKDQLKVIKPNETVLIEHVKDAGKAVLNILNRSYKELGNITVKGGRVIHELERKVKKLASDNEVVLELDRFHLAPNSSVVVMHQIGKYKRRFENFGLTLRSKLGGLQKSIQGVYHKLEGEGEQPQGENQEQEGEHQQDEHHKFVGVQDKQIQRRQVLHDRYTITNYGYNPITVQIVHLTKEDADDEVLRSQVVKPNETQELLLEGIESSSLKVINESSKDIAIFSAEGGEVIPGVEHLIRQLQRRECMKSVLWRSRRERRV</sequence>
<feature type="region of interest" description="Disordered" evidence="1">
    <location>
        <begin position="2027"/>
        <end position="2047"/>
    </location>
</feature>
<evidence type="ECO:0000256" key="1">
    <source>
        <dbReference type="SAM" id="MobiDB-lite"/>
    </source>
</evidence>
<dbReference type="RefSeq" id="XP_050505917.1">
    <property type="nucleotide sequence ID" value="XM_050649960.1"/>
</dbReference>
<accession>A0ABM5K6V3</accession>
<name>A0ABM5K6V3_DIAVI</name>
<dbReference type="Proteomes" id="UP001652700">
    <property type="component" value="Unplaced"/>
</dbReference>
<dbReference type="GeneID" id="114344552"/>
<protein>
    <submittedName>
        <fullName evidence="2">Uncharacterized protein</fullName>
    </submittedName>
</protein>
<reference evidence="2" key="1">
    <citation type="submission" date="2025-05" db="UniProtKB">
        <authorList>
            <consortium name="EnsemblMetazoa"/>
        </authorList>
    </citation>
    <scope>IDENTIFICATION</scope>
</reference>